<dbReference type="EMBL" id="CM002290">
    <property type="protein sequence ID" value="ESW26646.1"/>
    <property type="molecule type" value="Genomic_DNA"/>
</dbReference>
<reference evidence="2" key="1">
    <citation type="journal article" date="2014" name="Nat. Genet.">
        <title>A reference genome for common bean and genome-wide analysis of dual domestications.</title>
        <authorList>
            <person name="Schmutz J."/>
            <person name="McClean P.E."/>
            <person name="Mamidi S."/>
            <person name="Wu G.A."/>
            <person name="Cannon S.B."/>
            <person name="Grimwood J."/>
            <person name="Jenkins J."/>
            <person name="Shu S."/>
            <person name="Song Q."/>
            <person name="Chavarro C."/>
            <person name="Torres-Torres M."/>
            <person name="Geffroy V."/>
            <person name="Moghaddam S.M."/>
            <person name="Gao D."/>
            <person name="Abernathy B."/>
            <person name="Barry K."/>
            <person name="Blair M."/>
            <person name="Brick M.A."/>
            <person name="Chovatia M."/>
            <person name="Gepts P."/>
            <person name="Goodstein D.M."/>
            <person name="Gonzales M."/>
            <person name="Hellsten U."/>
            <person name="Hyten D.L."/>
            <person name="Jia G."/>
            <person name="Kelly J.D."/>
            <person name="Kudrna D."/>
            <person name="Lee R."/>
            <person name="Richard M.M."/>
            <person name="Miklas P.N."/>
            <person name="Osorno J.M."/>
            <person name="Rodrigues J."/>
            <person name="Thareau V."/>
            <person name="Urrea C.A."/>
            <person name="Wang M."/>
            <person name="Yu Y."/>
            <person name="Zhang M."/>
            <person name="Wing R.A."/>
            <person name="Cregan P.B."/>
            <person name="Rokhsar D.S."/>
            <person name="Jackson S.A."/>
        </authorList>
    </citation>
    <scope>NUCLEOTIDE SEQUENCE [LARGE SCALE GENOMIC DNA]</scope>
    <source>
        <strain evidence="2">cv. G19833</strain>
    </source>
</reference>
<dbReference type="eggNOG" id="KOG1075">
    <property type="taxonomic scope" value="Eukaryota"/>
</dbReference>
<dbReference type="Proteomes" id="UP000000226">
    <property type="component" value="Chromosome 3"/>
</dbReference>
<organism evidence="1 2">
    <name type="scientific">Phaseolus vulgaris</name>
    <name type="common">Kidney bean</name>
    <name type="synonym">French bean</name>
    <dbReference type="NCBI Taxonomy" id="3885"/>
    <lineage>
        <taxon>Eukaryota</taxon>
        <taxon>Viridiplantae</taxon>
        <taxon>Streptophyta</taxon>
        <taxon>Embryophyta</taxon>
        <taxon>Tracheophyta</taxon>
        <taxon>Spermatophyta</taxon>
        <taxon>Magnoliopsida</taxon>
        <taxon>eudicotyledons</taxon>
        <taxon>Gunneridae</taxon>
        <taxon>Pentapetalae</taxon>
        <taxon>rosids</taxon>
        <taxon>fabids</taxon>
        <taxon>Fabales</taxon>
        <taxon>Fabaceae</taxon>
        <taxon>Papilionoideae</taxon>
        <taxon>50 kb inversion clade</taxon>
        <taxon>NPAAA clade</taxon>
        <taxon>indigoferoid/millettioid clade</taxon>
        <taxon>Phaseoleae</taxon>
        <taxon>Phaseolus</taxon>
    </lineage>
</organism>
<evidence type="ECO:0008006" key="3">
    <source>
        <dbReference type="Google" id="ProtNLM"/>
    </source>
</evidence>
<gene>
    <name evidence="1" type="ORF">PHAVU_003G1365001g</name>
</gene>
<dbReference type="OrthoDB" id="1411964at2759"/>
<dbReference type="SUPFAM" id="SSF56672">
    <property type="entry name" value="DNA/RNA polymerases"/>
    <property type="match status" value="1"/>
</dbReference>
<evidence type="ECO:0000313" key="1">
    <source>
        <dbReference type="EMBL" id="ESW26646.1"/>
    </source>
</evidence>
<dbReference type="AlphaFoldDB" id="V7CCQ5"/>
<keyword evidence="2" id="KW-1185">Reference proteome</keyword>
<accession>V7CCQ5</accession>
<protein>
    <recommendedName>
        <fullName evidence="3">Reverse transcriptase</fullName>
    </recommendedName>
</protein>
<evidence type="ECO:0000313" key="2">
    <source>
        <dbReference type="Proteomes" id="UP000000226"/>
    </source>
</evidence>
<dbReference type="InterPro" id="IPR043502">
    <property type="entry name" value="DNA/RNA_pol_sf"/>
</dbReference>
<name>V7CCQ5_PHAVU</name>
<proteinExistence type="predicted"/>
<feature type="non-terminal residue" evidence="1">
    <location>
        <position position="1"/>
    </location>
</feature>
<sequence>NGIPTKEFTPKKGLRQGDPLTPFFFLKASKGLLGVSRNVVDKSLFESIEVGYKKVTVHMLQYADDTLFFCAANIKSVHNLRVMLNCFELAFGLKVDFFEERNWRGGG</sequence>
<dbReference type="Gramene" id="ESW26646">
    <property type="protein sequence ID" value="ESW26646"/>
    <property type="gene ID" value="PHAVU_003G1365001g"/>
</dbReference>
<dbReference type="STRING" id="3885.V7CCQ5"/>
<dbReference type="OMA" id="YACLESA"/>